<dbReference type="GO" id="GO:0046872">
    <property type="term" value="F:metal ion binding"/>
    <property type="evidence" value="ECO:0007669"/>
    <property type="project" value="UniProtKB-KW"/>
</dbReference>
<evidence type="ECO:0000256" key="2">
    <source>
        <dbReference type="ARBA" id="ARBA00012682"/>
    </source>
</evidence>
<protein>
    <recommendedName>
        <fullName evidence="2">superoxide dismutase</fullName>
        <ecNumber evidence="2">1.15.1.1</ecNumber>
    </recommendedName>
</protein>
<proteinExistence type="inferred from homology"/>
<dbReference type="Proteomes" id="UP000483094">
    <property type="component" value="Unassembled WGS sequence"/>
</dbReference>
<evidence type="ECO:0000256" key="3">
    <source>
        <dbReference type="ARBA" id="ARBA00022723"/>
    </source>
</evidence>
<dbReference type="GO" id="GO:0004784">
    <property type="term" value="F:superoxide dismutase activity"/>
    <property type="evidence" value="ECO:0007669"/>
    <property type="project" value="UniProtKB-EC"/>
</dbReference>
<dbReference type="EC" id="1.15.1.1" evidence="2"/>
<dbReference type="PANTHER" id="PTHR11404:SF6">
    <property type="entry name" value="SUPEROXIDE DISMUTASE [MN], MITOCHONDRIAL"/>
    <property type="match status" value="1"/>
</dbReference>
<reference evidence="6 7" key="1">
    <citation type="submission" date="2019-11" db="EMBL/GenBank/DDBJ databases">
        <title>Growth characteristics of pneumococcus vary with the chemical composition of the capsule and with environmental conditions.</title>
        <authorList>
            <person name="Tothpal A."/>
            <person name="Desobry K."/>
            <person name="Joshi S."/>
            <person name="Wyllie A.L."/>
            <person name="Weinberger D.M."/>
        </authorList>
    </citation>
    <scope>NUCLEOTIDE SEQUENCE [LARGE SCALE GENOMIC DNA]</scope>
    <source>
        <strain evidence="7">pnumococcus19F</strain>
    </source>
</reference>
<dbReference type="SUPFAM" id="SSF46609">
    <property type="entry name" value="Fe,Mn superoxide dismutase (SOD), N-terminal domain"/>
    <property type="match status" value="1"/>
</dbReference>
<keyword evidence="4" id="KW-0560">Oxidoreductase</keyword>
<evidence type="ECO:0000256" key="4">
    <source>
        <dbReference type="ARBA" id="ARBA00023002"/>
    </source>
</evidence>
<dbReference type="PRINTS" id="PR01703">
    <property type="entry name" value="MNSODISMTASE"/>
</dbReference>
<organism evidence="6 7">
    <name type="scientific">Streptococcus pneumoniae</name>
    <dbReference type="NCBI Taxonomy" id="1313"/>
    <lineage>
        <taxon>Bacteria</taxon>
        <taxon>Bacillati</taxon>
        <taxon>Bacillota</taxon>
        <taxon>Bacilli</taxon>
        <taxon>Lactobacillales</taxon>
        <taxon>Streptococcaceae</taxon>
        <taxon>Streptococcus</taxon>
    </lineage>
</organism>
<evidence type="ECO:0000259" key="5">
    <source>
        <dbReference type="Pfam" id="PF00081"/>
    </source>
</evidence>
<evidence type="ECO:0000313" key="6">
    <source>
        <dbReference type="EMBL" id="MTV74078.1"/>
    </source>
</evidence>
<dbReference type="InterPro" id="IPR036324">
    <property type="entry name" value="Mn/Fe_SOD_N_sf"/>
</dbReference>
<feature type="domain" description="Manganese/iron superoxide dismutase N-terminal" evidence="5">
    <location>
        <begin position="5"/>
        <end position="41"/>
    </location>
</feature>
<evidence type="ECO:0000313" key="7">
    <source>
        <dbReference type="Proteomes" id="UP000483094"/>
    </source>
</evidence>
<comment type="caution">
    <text evidence="6">The sequence shown here is derived from an EMBL/GenBank/DDBJ whole genome shotgun (WGS) entry which is preliminary data.</text>
</comment>
<dbReference type="EMBL" id="WNHQ01000821">
    <property type="protein sequence ID" value="MTV74078.1"/>
    <property type="molecule type" value="Genomic_DNA"/>
</dbReference>
<dbReference type="InterPro" id="IPR001189">
    <property type="entry name" value="Mn/Fe_SOD"/>
</dbReference>
<accession>A0A6G2DCT4</accession>
<dbReference type="InterPro" id="IPR050265">
    <property type="entry name" value="Fe/Mn_Superoxide_Dismutase"/>
</dbReference>
<keyword evidence="3" id="KW-0479">Metal-binding</keyword>
<dbReference type="AlphaFoldDB" id="A0A6G2DCT4"/>
<comment type="similarity">
    <text evidence="1">Belongs to the iron/manganese superoxide dismutase family.</text>
</comment>
<dbReference type="InterPro" id="IPR019831">
    <property type="entry name" value="Mn/Fe_SOD_N"/>
</dbReference>
<feature type="non-terminal residue" evidence="6">
    <location>
        <position position="41"/>
    </location>
</feature>
<evidence type="ECO:0000256" key="1">
    <source>
        <dbReference type="ARBA" id="ARBA00008714"/>
    </source>
</evidence>
<dbReference type="Gene3D" id="1.10.287.990">
    <property type="entry name" value="Fe,Mn superoxide dismutase (SOD) domain"/>
    <property type="match status" value="1"/>
</dbReference>
<sequence>MAIILPELPYAYDALEPYIDAETMHLHHDKHHQTYVNNANA</sequence>
<gene>
    <name evidence="6" type="ORF">GM540_08815</name>
</gene>
<dbReference type="PANTHER" id="PTHR11404">
    <property type="entry name" value="SUPEROXIDE DISMUTASE 2"/>
    <property type="match status" value="1"/>
</dbReference>
<dbReference type="Pfam" id="PF00081">
    <property type="entry name" value="Sod_Fe_N"/>
    <property type="match status" value="1"/>
</dbReference>
<name>A0A6G2DCT4_STREE</name>